<dbReference type="NCBIfam" id="NF002677">
    <property type="entry name" value="PRK02406.1"/>
    <property type="match status" value="1"/>
</dbReference>
<evidence type="ECO:0000256" key="3">
    <source>
        <dbReference type="ARBA" id="ARBA00022679"/>
    </source>
</evidence>
<keyword evidence="2 12" id="KW-0515">Mutator protein</keyword>
<keyword evidence="9 12" id="KW-0239">DNA-directed DNA polymerase</keyword>
<evidence type="ECO:0000256" key="8">
    <source>
        <dbReference type="ARBA" id="ARBA00022842"/>
    </source>
</evidence>
<evidence type="ECO:0000313" key="14">
    <source>
        <dbReference type="EMBL" id="AFS78028.1"/>
    </source>
</evidence>
<dbReference type="GO" id="GO:0006281">
    <property type="term" value="P:DNA repair"/>
    <property type="evidence" value="ECO:0007669"/>
    <property type="project" value="UniProtKB-UniRule"/>
</dbReference>
<keyword evidence="7 12" id="KW-0227">DNA damage</keyword>
<dbReference type="SUPFAM" id="SSF56672">
    <property type="entry name" value="DNA/RNA polymerases"/>
    <property type="match status" value="1"/>
</dbReference>
<evidence type="ECO:0000256" key="9">
    <source>
        <dbReference type="ARBA" id="ARBA00022932"/>
    </source>
</evidence>
<evidence type="ECO:0000256" key="4">
    <source>
        <dbReference type="ARBA" id="ARBA00022695"/>
    </source>
</evidence>
<dbReference type="Gene3D" id="3.40.1170.60">
    <property type="match status" value="1"/>
</dbReference>
<dbReference type="GO" id="GO:0006261">
    <property type="term" value="P:DNA-templated DNA replication"/>
    <property type="evidence" value="ECO:0007669"/>
    <property type="project" value="UniProtKB-UniRule"/>
</dbReference>
<evidence type="ECO:0000256" key="11">
    <source>
        <dbReference type="ARBA" id="ARBA00049244"/>
    </source>
</evidence>
<evidence type="ECO:0000256" key="7">
    <source>
        <dbReference type="ARBA" id="ARBA00022763"/>
    </source>
</evidence>
<dbReference type="InterPro" id="IPR036775">
    <property type="entry name" value="DNA_pol_Y-fam_lit_finger_sf"/>
</dbReference>
<protein>
    <recommendedName>
        <fullName evidence="12">DNA polymerase IV</fullName>
        <shortName evidence="12">Pol IV</shortName>
        <ecNumber evidence="12">2.7.7.7</ecNumber>
    </recommendedName>
</protein>
<name>K0AVX3_GOTA9</name>
<dbReference type="Proteomes" id="UP000006094">
    <property type="component" value="Chromosome"/>
</dbReference>
<comment type="cofactor">
    <cofactor evidence="12">
        <name>Mg(2+)</name>
        <dbReference type="ChEBI" id="CHEBI:18420"/>
    </cofactor>
    <text evidence="12">Binds 2 magnesium ions per subunit.</text>
</comment>
<feature type="site" description="Substrate discrimination" evidence="12">
    <location>
        <position position="5"/>
    </location>
</feature>
<keyword evidence="3 12" id="KW-0808">Transferase</keyword>
<comment type="catalytic activity">
    <reaction evidence="11 12">
        <text>DNA(n) + a 2'-deoxyribonucleoside 5'-triphosphate = DNA(n+1) + diphosphate</text>
        <dbReference type="Rhea" id="RHEA:22508"/>
        <dbReference type="Rhea" id="RHEA-COMP:17339"/>
        <dbReference type="Rhea" id="RHEA-COMP:17340"/>
        <dbReference type="ChEBI" id="CHEBI:33019"/>
        <dbReference type="ChEBI" id="CHEBI:61560"/>
        <dbReference type="ChEBI" id="CHEBI:173112"/>
        <dbReference type="EC" id="2.7.7.7"/>
    </reaction>
</comment>
<dbReference type="InterPro" id="IPR001126">
    <property type="entry name" value="UmuC"/>
</dbReference>
<evidence type="ECO:0000256" key="6">
    <source>
        <dbReference type="ARBA" id="ARBA00022723"/>
    </source>
</evidence>
<keyword evidence="10 12" id="KW-0234">DNA repair</keyword>
<feature type="domain" description="UmuC" evidence="13">
    <location>
        <begin position="1"/>
        <end position="173"/>
    </location>
</feature>
<dbReference type="NCBIfam" id="NF010731">
    <property type="entry name" value="PRK14133.1"/>
    <property type="match status" value="1"/>
</dbReference>
<dbReference type="InterPro" id="IPR050116">
    <property type="entry name" value="DNA_polymerase-Y"/>
</dbReference>
<gene>
    <name evidence="12 14" type="primary">dinB</name>
    <name evidence="14" type="ordered locus">Curi_c10140</name>
</gene>
<dbReference type="GO" id="GO:0009432">
    <property type="term" value="P:SOS response"/>
    <property type="evidence" value="ECO:0007669"/>
    <property type="project" value="TreeGrafter"/>
</dbReference>
<dbReference type="AlphaFoldDB" id="K0AVX3"/>
<proteinExistence type="inferred from homology"/>
<evidence type="ECO:0000259" key="13">
    <source>
        <dbReference type="PROSITE" id="PS50173"/>
    </source>
</evidence>
<evidence type="ECO:0000256" key="5">
    <source>
        <dbReference type="ARBA" id="ARBA00022705"/>
    </source>
</evidence>
<evidence type="ECO:0000256" key="2">
    <source>
        <dbReference type="ARBA" id="ARBA00022457"/>
    </source>
</evidence>
<dbReference type="PROSITE" id="PS50173">
    <property type="entry name" value="UMUC"/>
    <property type="match status" value="1"/>
</dbReference>
<dbReference type="eggNOG" id="COG0389">
    <property type="taxonomic scope" value="Bacteria"/>
</dbReference>
<feature type="active site" evidence="12">
    <location>
        <position position="95"/>
    </location>
</feature>
<dbReference type="GO" id="GO:0005829">
    <property type="term" value="C:cytosol"/>
    <property type="evidence" value="ECO:0007669"/>
    <property type="project" value="TreeGrafter"/>
</dbReference>
<comment type="similarity">
    <text evidence="1 12">Belongs to the DNA polymerase type-Y family.</text>
</comment>
<dbReference type="Pfam" id="PF00817">
    <property type="entry name" value="IMS"/>
    <property type="match status" value="1"/>
</dbReference>
<dbReference type="EMBL" id="CP003326">
    <property type="protein sequence ID" value="AFS78028.1"/>
    <property type="molecule type" value="Genomic_DNA"/>
</dbReference>
<feature type="binding site" evidence="12">
    <location>
        <position position="94"/>
    </location>
    <ligand>
        <name>Mg(2+)</name>
        <dbReference type="ChEBI" id="CHEBI:18420"/>
    </ligand>
</feature>
<keyword evidence="12" id="KW-0238">DNA-binding</keyword>
<dbReference type="SUPFAM" id="SSF100879">
    <property type="entry name" value="Lesion bypass DNA polymerase (Y-family), little finger domain"/>
    <property type="match status" value="1"/>
</dbReference>
<dbReference type="FunFam" id="3.30.1490.100:FF:000004">
    <property type="entry name" value="DNA polymerase IV"/>
    <property type="match status" value="1"/>
</dbReference>
<dbReference type="GO" id="GO:0042276">
    <property type="term" value="P:error-prone translesion synthesis"/>
    <property type="evidence" value="ECO:0007669"/>
    <property type="project" value="TreeGrafter"/>
</dbReference>
<comment type="subunit">
    <text evidence="12">Monomer.</text>
</comment>
<keyword evidence="4 12" id="KW-0548">Nucleotidyltransferase</keyword>
<dbReference type="GO" id="GO:0003887">
    <property type="term" value="F:DNA-directed DNA polymerase activity"/>
    <property type="evidence" value="ECO:0007669"/>
    <property type="project" value="UniProtKB-UniRule"/>
</dbReference>
<keyword evidence="8 12" id="KW-0460">Magnesium</keyword>
<dbReference type="GO" id="GO:0003684">
    <property type="term" value="F:damaged DNA binding"/>
    <property type="evidence" value="ECO:0007669"/>
    <property type="project" value="InterPro"/>
</dbReference>
<keyword evidence="12" id="KW-0963">Cytoplasm</keyword>
<comment type="subcellular location">
    <subcellularLocation>
        <location evidence="12">Cytoplasm</location>
    </subcellularLocation>
</comment>
<evidence type="ECO:0000256" key="1">
    <source>
        <dbReference type="ARBA" id="ARBA00010945"/>
    </source>
</evidence>
<dbReference type="Gene3D" id="3.30.70.270">
    <property type="match status" value="1"/>
</dbReference>
<dbReference type="PANTHER" id="PTHR11076:SF33">
    <property type="entry name" value="DNA POLYMERASE KAPPA"/>
    <property type="match status" value="1"/>
</dbReference>
<dbReference type="GO" id="GO:0000287">
    <property type="term" value="F:magnesium ion binding"/>
    <property type="evidence" value="ECO:0007669"/>
    <property type="project" value="UniProtKB-UniRule"/>
</dbReference>
<comment type="caution">
    <text evidence="12">Lacks conserved residue(s) required for the propagation of feature annotation.</text>
</comment>
<dbReference type="PANTHER" id="PTHR11076">
    <property type="entry name" value="DNA REPAIR POLYMERASE UMUC / TRANSFERASE FAMILY MEMBER"/>
    <property type="match status" value="1"/>
</dbReference>
<dbReference type="PATRIC" id="fig|1128398.3.peg.1015"/>
<dbReference type="InterPro" id="IPR043128">
    <property type="entry name" value="Rev_trsase/Diguanyl_cyclase"/>
</dbReference>
<organism evidence="14 15">
    <name type="scientific">Gottschalkia acidurici (strain ATCC 7906 / DSM 604 / BCRC 14475 / CIP 104303 / KCTC 5404 / NCIMB 10678 / 9a)</name>
    <name type="common">Clostridium acidurici</name>
    <dbReference type="NCBI Taxonomy" id="1128398"/>
    <lineage>
        <taxon>Bacteria</taxon>
        <taxon>Bacillati</taxon>
        <taxon>Bacillota</taxon>
        <taxon>Tissierellia</taxon>
        <taxon>Tissierellales</taxon>
        <taxon>Gottschalkiaceae</taxon>
        <taxon>Gottschalkia</taxon>
    </lineage>
</organism>
<dbReference type="CDD" id="cd03586">
    <property type="entry name" value="PolY_Pol_IV_kappa"/>
    <property type="match status" value="1"/>
</dbReference>
<accession>K0AVX3</accession>
<evidence type="ECO:0000256" key="12">
    <source>
        <dbReference type="HAMAP-Rule" id="MF_01113"/>
    </source>
</evidence>
<evidence type="ECO:0000313" key="15">
    <source>
        <dbReference type="Proteomes" id="UP000006094"/>
    </source>
</evidence>
<dbReference type="HAMAP" id="MF_01113">
    <property type="entry name" value="DNApol_IV"/>
    <property type="match status" value="1"/>
</dbReference>
<dbReference type="OrthoDB" id="9808813at2"/>
<dbReference type="Gene3D" id="3.30.1490.100">
    <property type="entry name" value="DNA polymerase, Y-family, little finger domain"/>
    <property type="match status" value="1"/>
</dbReference>
<keyword evidence="15" id="KW-1185">Reference proteome</keyword>
<reference evidence="14 15" key="1">
    <citation type="journal article" date="2012" name="PLoS ONE">
        <title>The purine-utilizing bacterium Clostridium acidurici 9a: a genome-guided metabolic reconsideration.</title>
        <authorList>
            <person name="Hartwich K."/>
            <person name="Poehlein A."/>
            <person name="Daniel R."/>
        </authorList>
    </citation>
    <scope>NUCLEOTIDE SEQUENCE [LARGE SCALE GENOMIC DNA]</scope>
    <source>
        <strain evidence="15">ATCC 7906 / DSM 604 / BCRC 14475 / CIP 104303 / KCTC 5404 / NCIMB 10678 / 9a</strain>
    </source>
</reference>
<dbReference type="InterPro" id="IPR017961">
    <property type="entry name" value="DNA_pol_Y-fam_little_finger"/>
</dbReference>
<sequence>MDAFYASVEEVDNPKLKGLPVIVGGQSEHGVVTTANYHARRYGVHSAMPGFIARQRCPNGQFLPVRMERYKEVSRQVFGILYEIADLIEPVSIDEAYLDVSNIEKNPLEIVEEIKYKVLKETGLTMSRGISYNKFLAKLASDWNKPNGIKIITKEMVPDILLPLSVSSVHGIGKKSSQKLNNIGIYTIKELMRLPEDFLVDFFGKSGREIYNRIRGIDNRTVNISSERKSIGVERTFTNHTKNKEILQEYLYKFSLELELSLKSKEMQAKTITLKIKDTNFRTQTRGITLSNHITSSKEIFNISKNLLKEVSISADIRLIGLSVSNLLTIKIEQLSIFD</sequence>
<dbReference type="Pfam" id="PF11799">
    <property type="entry name" value="IMS_C"/>
    <property type="match status" value="1"/>
</dbReference>
<dbReference type="InterPro" id="IPR043502">
    <property type="entry name" value="DNA/RNA_pol_sf"/>
</dbReference>
<dbReference type="STRING" id="1128398.Curi_c10140"/>
<dbReference type="InterPro" id="IPR022880">
    <property type="entry name" value="DNApol_IV"/>
</dbReference>
<dbReference type="Gene3D" id="1.10.150.20">
    <property type="entry name" value="5' to 3' exonuclease, C-terminal subdomain"/>
    <property type="match status" value="1"/>
</dbReference>
<evidence type="ECO:0000256" key="10">
    <source>
        <dbReference type="ARBA" id="ARBA00023204"/>
    </source>
</evidence>
<keyword evidence="6 12" id="KW-0479">Metal-binding</keyword>
<keyword evidence="5 12" id="KW-0235">DNA replication</keyword>
<dbReference type="KEGG" id="cad:Curi_c10140"/>
<dbReference type="EC" id="2.7.7.7" evidence="12"/>
<comment type="function">
    <text evidence="12">Poorly processive, error-prone DNA polymerase involved in untargeted mutagenesis. Copies undamaged DNA at stalled replication forks, which arise in vivo from mismatched or misaligned primer ends. These misaligned primers can be extended by PolIV. Exhibits no 3'-5' exonuclease (proofreading) activity. May be involved in translesional synthesis, in conjunction with the beta clamp from PolIII.</text>
</comment>
<dbReference type="HOGENOM" id="CLU_012348_1_2_9"/>